<protein>
    <submittedName>
        <fullName evidence="2">Uncharacterized protein</fullName>
    </submittedName>
</protein>
<accession>K0B8F2</accession>
<reference evidence="2 3" key="1">
    <citation type="journal article" date="2012" name="J. Bacteriol.">
        <title>Draft Genome Sequence of an Ammonia-Oxidizing Archaeon, "Candidatus Nitrosopumilus koreensis" AR1, from Marine Sediment.</title>
        <authorList>
            <person name="Park S.J."/>
            <person name="Kim J.G."/>
            <person name="Jung M.Y."/>
            <person name="Kim S.J."/>
            <person name="Cha I.T."/>
            <person name="Kwon K."/>
            <person name="Lee J.H."/>
            <person name="Rhee S.K."/>
        </authorList>
    </citation>
    <scope>NUCLEOTIDE SEQUENCE [LARGE SCALE GENOMIC DNA]</scope>
    <source>
        <strain evidence="2 3">AR1</strain>
    </source>
</reference>
<evidence type="ECO:0000256" key="1">
    <source>
        <dbReference type="SAM" id="MobiDB-lite"/>
    </source>
</evidence>
<gene>
    <name evidence="2" type="ORF">NKOR_06970</name>
</gene>
<sequence>MASIILSFQVIIEDYETKFRLHGPLFHRWIPDGEKDALILDTRFPHTMLKIWFERRGYVERGMIEFDSKRKEVDESIMEKQGVLEGGRLFGSLQIDEVTKEQFDALKQNKIGDEHYKELGTKFAKTIYEPISQFLDLLRIRYGQYWVRDIRKWDSSKESIGNYCELFFVKWSEDEGKSWNEFKPDNEPRSAIIYSSSIKEMKSFLSKEDWRNTPEILKNYHRSSVAERTLVRVHQYLDQGDFRHAIIEGATAVELATSEFFNMKLDSDSKIKDELNGFWGISVSGQLVAIGTTLGIPEQKLQDTIEVIKTRHKVVHEGLDPDAQIIQKIRTLLETTSMILGEPKFRFPSSNPGNMIQENEDWEKENG</sequence>
<dbReference type="RefSeq" id="WP_014963647.1">
    <property type="nucleotide sequence ID" value="NC_018655.1"/>
</dbReference>
<dbReference type="HOGENOM" id="CLU_753557_0_0_2"/>
<name>K0B8F2_9ARCH</name>
<dbReference type="EMBL" id="CP003842">
    <property type="protein sequence ID" value="AFS81265.1"/>
    <property type="molecule type" value="Genomic_DNA"/>
</dbReference>
<feature type="region of interest" description="Disordered" evidence="1">
    <location>
        <begin position="348"/>
        <end position="367"/>
    </location>
</feature>
<feature type="compositionally biased region" description="Polar residues" evidence="1">
    <location>
        <begin position="348"/>
        <end position="357"/>
    </location>
</feature>
<dbReference type="PATRIC" id="fig|1229908.8.peg.1513"/>
<dbReference type="KEGG" id="nkr:NKOR_06970"/>
<keyword evidence="3" id="KW-1185">Reference proteome</keyword>
<evidence type="ECO:0000313" key="3">
    <source>
        <dbReference type="Proteomes" id="UP000006101"/>
    </source>
</evidence>
<feature type="compositionally biased region" description="Acidic residues" evidence="1">
    <location>
        <begin position="358"/>
        <end position="367"/>
    </location>
</feature>
<evidence type="ECO:0000313" key="2">
    <source>
        <dbReference type="EMBL" id="AFS81265.1"/>
    </source>
</evidence>
<dbReference type="AlphaFoldDB" id="K0B8F2"/>
<dbReference type="GeneID" id="13725418"/>
<organism evidence="2 3">
    <name type="scientific">Candidatus Nitrosopumilus koreensis AR1</name>
    <dbReference type="NCBI Taxonomy" id="1229908"/>
    <lineage>
        <taxon>Archaea</taxon>
        <taxon>Nitrososphaerota</taxon>
        <taxon>Nitrososphaeria</taxon>
        <taxon>Nitrosopumilales</taxon>
        <taxon>Nitrosopumilaceae</taxon>
        <taxon>Nitrosopumilus</taxon>
    </lineage>
</organism>
<dbReference type="Proteomes" id="UP000006101">
    <property type="component" value="Chromosome"/>
</dbReference>
<proteinExistence type="predicted"/>